<evidence type="ECO:0000256" key="5">
    <source>
        <dbReference type="ARBA" id="ARBA00022553"/>
    </source>
</evidence>
<feature type="compositionally biased region" description="Basic and acidic residues" evidence="9">
    <location>
        <begin position="493"/>
        <end position="502"/>
    </location>
</feature>
<comment type="similarity">
    <text evidence="3">Belongs to the MAP65/ASE1 family.</text>
</comment>
<dbReference type="Pfam" id="PF03999">
    <property type="entry name" value="MAP65_ASE1"/>
    <property type="match status" value="1"/>
</dbReference>
<reference evidence="10 11" key="1">
    <citation type="journal article" date="2022" name="Nat. Plants">
        <title>Genomes of leafy and leafless Platanthera orchids illuminate the evolution of mycoheterotrophy.</title>
        <authorList>
            <person name="Li M.H."/>
            <person name="Liu K.W."/>
            <person name="Li Z."/>
            <person name="Lu H.C."/>
            <person name="Ye Q.L."/>
            <person name="Zhang D."/>
            <person name="Wang J.Y."/>
            <person name="Li Y.F."/>
            <person name="Zhong Z.M."/>
            <person name="Liu X."/>
            <person name="Yu X."/>
            <person name="Liu D.K."/>
            <person name="Tu X.D."/>
            <person name="Liu B."/>
            <person name="Hao Y."/>
            <person name="Liao X.Y."/>
            <person name="Jiang Y.T."/>
            <person name="Sun W.H."/>
            <person name="Chen J."/>
            <person name="Chen Y.Q."/>
            <person name="Ai Y."/>
            <person name="Zhai J.W."/>
            <person name="Wu S.S."/>
            <person name="Zhou Z."/>
            <person name="Hsiao Y.Y."/>
            <person name="Wu W.L."/>
            <person name="Chen Y.Y."/>
            <person name="Lin Y.F."/>
            <person name="Hsu J.L."/>
            <person name="Li C.Y."/>
            <person name="Wang Z.W."/>
            <person name="Zhao X."/>
            <person name="Zhong W.Y."/>
            <person name="Ma X.K."/>
            <person name="Ma L."/>
            <person name="Huang J."/>
            <person name="Chen G.Z."/>
            <person name="Huang M.Z."/>
            <person name="Huang L."/>
            <person name="Peng D.H."/>
            <person name="Luo Y.B."/>
            <person name="Zou S.Q."/>
            <person name="Chen S.P."/>
            <person name="Lan S."/>
            <person name="Tsai W.C."/>
            <person name="Van de Peer Y."/>
            <person name="Liu Z.J."/>
        </authorList>
    </citation>
    <scope>NUCLEOTIDE SEQUENCE [LARGE SCALE GENOMIC DNA]</scope>
    <source>
        <strain evidence="10">Lor287</strain>
    </source>
</reference>
<gene>
    <name evidence="10" type="primary">MAP65-1</name>
    <name evidence="10" type="ORF">KSP39_PZI012762</name>
</gene>
<evidence type="ECO:0000256" key="8">
    <source>
        <dbReference type="SAM" id="Coils"/>
    </source>
</evidence>
<name>A0AAP0BGX5_9ASPA</name>
<evidence type="ECO:0000256" key="3">
    <source>
        <dbReference type="ARBA" id="ARBA00006187"/>
    </source>
</evidence>
<evidence type="ECO:0000256" key="9">
    <source>
        <dbReference type="SAM" id="MobiDB-lite"/>
    </source>
</evidence>
<feature type="region of interest" description="Disordered" evidence="9">
    <location>
        <begin position="483"/>
        <end position="577"/>
    </location>
</feature>
<dbReference type="InterPro" id="IPR007145">
    <property type="entry name" value="MAP65_Ase1_PRC1"/>
</dbReference>
<comment type="subcellular location">
    <subcellularLocation>
        <location evidence="2">Cytoplasm</location>
    </subcellularLocation>
    <subcellularLocation>
        <location evidence="1">Nucleus</location>
    </subcellularLocation>
</comment>
<keyword evidence="4" id="KW-0963">Cytoplasm</keyword>
<organism evidence="10 11">
    <name type="scientific">Platanthera zijinensis</name>
    <dbReference type="NCBI Taxonomy" id="2320716"/>
    <lineage>
        <taxon>Eukaryota</taxon>
        <taxon>Viridiplantae</taxon>
        <taxon>Streptophyta</taxon>
        <taxon>Embryophyta</taxon>
        <taxon>Tracheophyta</taxon>
        <taxon>Spermatophyta</taxon>
        <taxon>Magnoliopsida</taxon>
        <taxon>Liliopsida</taxon>
        <taxon>Asparagales</taxon>
        <taxon>Orchidaceae</taxon>
        <taxon>Orchidoideae</taxon>
        <taxon>Orchideae</taxon>
        <taxon>Orchidinae</taxon>
        <taxon>Platanthera</taxon>
    </lineage>
</organism>
<keyword evidence="6" id="KW-0493">Microtubule</keyword>
<comment type="caution">
    <text evidence="10">The sequence shown here is derived from an EMBL/GenBank/DDBJ whole genome shotgun (WGS) entry which is preliminary data.</text>
</comment>
<feature type="compositionally biased region" description="Polar residues" evidence="9">
    <location>
        <begin position="548"/>
        <end position="557"/>
    </location>
</feature>
<accession>A0AAP0BGX5</accession>
<evidence type="ECO:0000256" key="2">
    <source>
        <dbReference type="ARBA" id="ARBA00004496"/>
    </source>
</evidence>
<dbReference type="GO" id="GO:0005634">
    <property type="term" value="C:nucleus"/>
    <property type="evidence" value="ECO:0007669"/>
    <property type="project" value="UniProtKB-SubCell"/>
</dbReference>
<dbReference type="GO" id="GO:0005874">
    <property type="term" value="C:microtubule"/>
    <property type="evidence" value="ECO:0007669"/>
    <property type="project" value="UniProtKB-KW"/>
</dbReference>
<dbReference type="PANTHER" id="PTHR19321:SF41">
    <property type="entry name" value="FASCETTO-RELATED"/>
    <property type="match status" value="1"/>
</dbReference>
<dbReference type="EMBL" id="JBBWWQ010000010">
    <property type="protein sequence ID" value="KAK8936801.1"/>
    <property type="molecule type" value="Genomic_DNA"/>
</dbReference>
<dbReference type="AlphaFoldDB" id="A0AAP0BGX5"/>
<dbReference type="GO" id="GO:0005737">
    <property type="term" value="C:cytoplasm"/>
    <property type="evidence" value="ECO:0007669"/>
    <property type="project" value="UniProtKB-SubCell"/>
</dbReference>
<dbReference type="GO" id="GO:0000226">
    <property type="term" value="P:microtubule cytoskeleton organization"/>
    <property type="evidence" value="ECO:0007669"/>
    <property type="project" value="InterPro"/>
</dbReference>
<dbReference type="Gene3D" id="1.20.58.1520">
    <property type="match status" value="1"/>
</dbReference>
<keyword evidence="8" id="KW-0175">Coiled coil</keyword>
<evidence type="ECO:0000313" key="10">
    <source>
        <dbReference type="EMBL" id="KAK8936801.1"/>
    </source>
</evidence>
<dbReference type="Proteomes" id="UP001418222">
    <property type="component" value="Unassembled WGS sequence"/>
</dbReference>
<feature type="coiled-coil region" evidence="8">
    <location>
        <begin position="157"/>
        <end position="184"/>
    </location>
</feature>
<dbReference type="PANTHER" id="PTHR19321">
    <property type="entry name" value="PROTEIN REGULATOR OF CYTOKINESIS 1 PRC1-RELATED"/>
    <property type="match status" value="1"/>
</dbReference>
<evidence type="ECO:0000256" key="4">
    <source>
        <dbReference type="ARBA" id="ARBA00022490"/>
    </source>
</evidence>
<dbReference type="GO" id="GO:0005819">
    <property type="term" value="C:spindle"/>
    <property type="evidence" value="ECO:0007669"/>
    <property type="project" value="TreeGrafter"/>
</dbReference>
<proteinExistence type="inferred from homology"/>
<feature type="compositionally biased region" description="Low complexity" evidence="9">
    <location>
        <begin position="530"/>
        <end position="547"/>
    </location>
</feature>
<dbReference type="GO" id="GO:0008017">
    <property type="term" value="F:microtubule binding"/>
    <property type="evidence" value="ECO:0007669"/>
    <property type="project" value="InterPro"/>
</dbReference>
<sequence>MAIFGIQSPRLGETTCGSLLHQLQQIWDEVGESAEERDKMLLQIDQECLDVYKRNVDQASKSRDQLLQFLAESKDEFSRLLSSLGQKTYIGIPEKSSGTIKEQLEAIAPALEQLCNQKEDRVKEFADVQSQIQTICAEIAGTLKVGDRVEMPGIDESDLSLKKLDEFQCQLQDLQKEKSDRLHKVLDFVSSVHDLCAVLGMDFFSTITEVHPTLEDSIGVQSKSISNNTLSNLAKTVETLQEDKKKRLQKLHELATQLFDLWNLMDTPVEERSLFNHVTCNISATVDEVNIPGALALDLIEQAEVEVERLDQLKASKMKEIALKKQRELEDIYTRAHIEIDSEAAQDKIIHLIDSGNVEPSELLANMDSQISKAKEEAFCRKEILDKVDKWMSACEEESWLEDYNRDENRYNSSRGAHLNLKRAEKARILVSKIPALVDMLVVKAQAWEENRGISFTYDGVPLLAMLDEYGILRLEREEDKRRMRVTPVQKLSDQKKFHEQFSPDQEAAAFGSRVSPVRVSAPKKAVTPRANGSGSNGSLSRRLSLNQGANNNGTRSGSKDGKRDSPRPSAPVNYVAISKEDAASFMSSNDPVPVSP</sequence>
<evidence type="ECO:0000256" key="6">
    <source>
        <dbReference type="ARBA" id="ARBA00022701"/>
    </source>
</evidence>
<evidence type="ECO:0000313" key="11">
    <source>
        <dbReference type="Proteomes" id="UP001418222"/>
    </source>
</evidence>
<evidence type="ECO:0000256" key="7">
    <source>
        <dbReference type="ARBA" id="ARBA00023242"/>
    </source>
</evidence>
<evidence type="ECO:0000256" key="1">
    <source>
        <dbReference type="ARBA" id="ARBA00004123"/>
    </source>
</evidence>
<protein>
    <submittedName>
        <fullName evidence="10">65-kDa microtubule-associated protein 1</fullName>
    </submittedName>
</protein>
<feature type="compositionally biased region" description="Basic and acidic residues" evidence="9">
    <location>
        <begin position="558"/>
        <end position="567"/>
    </location>
</feature>
<dbReference type="FunFam" id="1.20.58.1520:FF:000002">
    <property type="entry name" value="65-kDa microtubule-associated protein 6"/>
    <property type="match status" value="1"/>
</dbReference>
<keyword evidence="7" id="KW-0539">Nucleus</keyword>
<keyword evidence="5" id="KW-0597">Phosphoprotein</keyword>
<keyword evidence="11" id="KW-1185">Reference proteome</keyword>